<dbReference type="PROSITE" id="PS50822">
    <property type="entry name" value="PIWI"/>
    <property type="match status" value="1"/>
</dbReference>
<dbReference type="SMART" id="SM00950">
    <property type="entry name" value="Piwi"/>
    <property type="match status" value="1"/>
</dbReference>
<accession>H2DH97</accession>
<dbReference type="EMBL" id="JN604935">
    <property type="protein sequence ID" value="AEX87966.1"/>
    <property type="molecule type" value="mRNA"/>
</dbReference>
<dbReference type="SUPFAM" id="SSF53098">
    <property type="entry name" value="Ribonuclease H-like"/>
    <property type="match status" value="1"/>
</dbReference>
<feature type="domain" description="Piwi" evidence="3">
    <location>
        <begin position="478"/>
        <end position="780"/>
    </location>
</feature>
<dbReference type="InterPro" id="IPR012337">
    <property type="entry name" value="RNaseH-like_sf"/>
</dbReference>
<sequence length="801" mass="92960">MESKIQTQPRKNELAQQRYGRPVTLFANYFEIQPFSSQKNQVDQPIQKYMIKIVPEIPQNSQRFLNKLLSQCKKQLQLIFCSYTLHGGWTLFSKTQIKDDNVITTHLEDQEYKVIIDWIAQLEKNSQDYFVFIKASFMSLMKAIRFEQIGRNCFDSFRAMKFNAFKMEIWPGFDIRLIQKEGGVFLNIEPCHKVIRYESALEYLNGIRDMCDSRGLDFQREISQEFRNTTVITRYNNKPYEIREIDFSQSPLSLFEFEGKEISYIDYYKLKYNEKITEANQPLLIHANKRTGQQTFLIPELCRMTGVTDQMFADFKLMKEVKSLTHSDAPVKVKECQKLFRAFGESKTCRAKLEDMDFKFIERPLKVKATKYDAGNYVLGVTNERGNERIKFDIESNGRDLDRKTQCKMYDQPAIQKWGIFFQERDSQLAKEFLFHMEKNIQQFGYPAKQMASFVVKGNTFDTWRSTLMSKLDSSVQCVVLILPGHKDRCQLYDEIKRMLLEEVPVVSQVVLTSTLNRGRNLRSIISKILIQICAKIGGIPWTIDDMPIMDRPTMICGMDVFHKTKLGKKSVLAFCSSFNKTSTKYWSKTVVHDVGVEISSSLQMLMEKALRKFQKAAGCFPERIILYRDGVGDKQLVAVSQSEIQQIMNALKDVEVAQDSIKLMYINVCKRINTRLFAQGEIVDQFKNPIPGVVVNTTITERDLREFYLVSCQSRQGMVKPTRYTIIHDTIFNGQNTDMIEMLTYKLCHTYFNVAGSISIPAPVQYAHKLAALVGERGTKEREPPQVHMKFEDSSGLYFI</sequence>
<dbReference type="Gene3D" id="2.170.260.10">
    <property type="entry name" value="paz domain"/>
    <property type="match status" value="1"/>
</dbReference>
<evidence type="ECO:0000259" key="3">
    <source>
        <dbReference type="PROSITE" id="PS50822"/>
    </source>
</evidence>
<dbReference type="Gene3D" id="3.30.420.10">
    <property type="entry name" value="Ribonuclease H-like superfamily/Ribonuclease H"/>
    <property type="match status" value="1"/>
</dbReference>
<dbReference type="SMART" id="SM00949">
    <property type="entry name" value="PAZ"/>
    <property type="match status" value="1"/>
</dbReference>
<evidence type="ECO:0000256" key="1">
    <source>
        <dbReference type="RuleBase" id="RU361178"/>
    </source>
</evidence>
<dbReference type="CDD" id="cd02845">
    <property type="entry name" value="PAZ_piwi_like"/>
    <property type="match status" value="1"/>
</dbReference>
<dbReference type="Pfam" id="PF02170">
    <property type="entry name" value="PAZ"/>
    <property type="match status" value="1"/>
</dbReference>
<organism evidence="4">
    <name type="scientific">Oxytricha trifallax</name>
    <name type="common">Sterkiella histriomuscorum</name>
    <dbReference type="NCBI Taxonomy" id="94289"/>
    <lineage>
        <taxon>Eukaryota</taxon>
        <taxon>Sar</taxon>
        <taxon>Alveolata</taxon>
        <taxon>Ciliophora</taxon>
        <taxon>Intramacronucleata</taxon>
        <taxon>Spirotrichea</taxon>
        <taxon>Stichotrichia</taxon>
        <taxon>Sporadotrichida</taxon>
        <taxon>Oxytrichidae</taxon>
        <taxon>Stylonychinae</taxon>
        <taxon>Sterkiella</taxon>
    </lineage>
</organism>
<protein>
    <submittedName>
        <fullName evidence="4">Otiwi4</fullName>
    </submittedName>
</protein>
<dbReference type="InterPro" id="IPR036085">
    <property type="entry name" value="PAZ_dom_sf"/>
</dbReference>
<proteinExistence type="evidence at transcript level"/>
<feature type="domain" description="PAZ" evidence="2">
    <location>
        <begin position="199"/>
        <end position="306"/>
    </location>
</feature>
<dbReference type="InterPro" id="IPR003100">
    <property type="entry name" value="PAZ_dom"/>
</dbReference>
<dbReference type="SUPFAM" id="SSF101690">
    <property type="entry name" value="PAZ domain"/>
    <property type="match status" value="1"/>
</dbReference>
<dbReference type="InterPro" id="IPR003165">
    <property type="entry name" value="Piwi"/>
</dbReference>
<evidence type="ECO:0000259" key="2">
    <source>
        <dbReference type="PROSITE" id="PS50821"/>
    </source>
</evidence>
<dbReference type="Pfam" id="PF02171">
    <property type="entry name" value="Piwi"/>
    <property type="match status" value="1"/>
</dbReference>
<dbReference type="Gene3D" id="3.40.50.2300">
    <property type="match status" value="1"/>
</dbReference>
<dbReference type="PROSITE" id="PS50821">
    <property type="entry name" value="PAZ"/>
    <property type="match status" value="1"/>
</dbReference>
<comment type="similarity">
    <text evidence="1">Belongs to the argonaute family.</text>
</comment>
<evidence type="ECO:0000313" key="4">
    <source>
        <dbReference type="EMBL" id="AEX87966.1"/>
    </source>
</evidence>
<reference evidence="4" key="1">
    <citation type="journal article" date="2012" name="Cell">
        <title>Piwi-Interacting RNAs Protect DNA against Loss during Oxytricha Genome Rearrangement.</title>
        <authorList>
            <person name="Fang W."/>
            <person name="Wang X."/>
            <person name="Brachi J.R."/>
            <person name="Nowacki M."/>
            <person name="Landweber L.F."/>
        </authorList>
    </citation>
    <scope>NUCLEOTIDE SEQUENCE</scope>
</reference>
<name>H2DH97_OXYTR</name>
<dbReference type="CDD" id="cd04658">
    <property type="entry name" value="Piwi_piwi-like_Euk"/>
    <property type="match status" value="1"/>
</dbReference>
<dbReference type="GO" id="GO:0003723">
    <property type="term" value="F:RNA binding"/>
    <property type="evidence" value="ECO:0007669"/>
    <property type="project" value="InterPro"/>
</dbReference>
<dbReference type="InterPro" id="IPR036397">
    <property type="entry name" value="RNaseH_sf"/>
</dbReference>
<dbReference type="AlphaFoldDB" id="H2DH97"/>
<dbReference type="PANTHER" id="PTHR22891">
    <property type="entry name" value="EUKARYOTIC TRANSLATION INITIATION FACTOR 2C"/>
    <property type="match status" value="1"/>
</dbReference>